<protein>
    <recommendedName>
        <fullName evidence="8">Cd(2+)-exporting ATPase</fullName>
        <ecNumber evidence="8">7.2.2.21</ecNumber>
    </recommendedName>
</protein>
<dbReference type="InterPro" id="IPR036412">
    <property type="entry name" value="HAD-like_sf"/>
</dbReference>
<dbReference type="NCBIfam" id="TIGR01525">
    <property type="entry name" value="ATPase-IB_hvy"/>
    <property type="match status" value="1"/>
</dbReference>
<evidence type="ECO:0000256" key="2">
    <source>
        <dbReference type="ARBA" id="ARBA00006024"/>
    </source>
</evidence>
<dbReference type="SUPFAM" id="SSF81653">
    <property type="entry name" value="Calcium ATPase, transduction domain A"/>
    <property type="match status" value="1"/>
</dbReference>
<organism evidence="12 13">
    <name type="scientific">Faecalibacillus intestinalis</name>
    <dbReference type="NCBI Taxonomy" id="1982626"/>
    <lineage>
        <taxon>Bacteria</taxon>
        <taxon>Bacillati</taxon>
        <taxon>Bacillota</taxon>
        <taxon>Erysipelotrichia</taxon>
        <taxon>Erysipelotrichales</taxon>
        <taxon>Coprobacillaceae</taxon>
        <taxon>Faecalibacillus</taxon>
    </lineage>
</organism>
<dbReference type="InterPro" id="IPR008250">
    <property type="entry name" value="ATPase_P-typ_transduc_dom_A_sf"/>
</dbReference>
<dbReference type="SFLD" id="SFLDG00002">
    <property type="entry name" value="C1.7:_P-type_atpase_like"/>
    <property type="match status" value="1"/>
</dbReference>
<proteinExistence type="inferred from homology"/>
<keyword evidence="10" id="KW-0547">Nucleotide-binding</keyword>
<dbReference type="SFLD" id="SFLDF00027">
    <property type="entry name" value="p-type_atpase"/>
    <property type="match status" value="1"/>
</dbReference>
<dbReference type="GO" id="GO:0005886">
    <property type="term" value="C:plasma membrane"/>
    <property type="evidence" value="ECO:0007669"/>
    <property type="project" value="UniProtKB-SubCell"/>
</dbReference>
<dbReference type="InterPro" id="IPR023214">
    <property type="entry name" value="HAD_sf"/>
</dbReference>
<dbReference type="Pfam" id="PF00702">
    <property type="entry name" value="Hydrolase"/>
    <property type="match status" value="1"/>
</dbReference>
<evidence type="ECO:0000313" key="13">
    <source>
        <dbReference type="Proteomes" id="UP000593842"/>
    </source>
</evidence>
<dbReference type="GO" id="GO:0008551">
    <property type="term" value="F:P-type cadmium transporter activity"/>
    <property type="evidence" value="ECO:0007669"/>
    <property type="project" value="UniProtKB-EC"/>
</dbReference>
<dbReference type="PROSITE" id="PS01229">
    <property type="entry name" value="COF_2"/>
    <property type="match status" value="1"/>
</dbReference>
<dbReference type="RefSeq" id="WP_234697829.1">
    <property type="nucleotide sequence ID" value="NZ_AP024085.1"/>
</dbReference>
<evidence type="ECO:0000313" key="12">
    <source>
        <dbReference type="EMBL" id="BCL57236.1"/>
    </source>
</evidence>
<dbReference type="KEGG" id="fit:Fi14EGH31_09480"/>
<dbReference type="SFLD" id="SFLDS00003">
    <property type="entry name" value="Haloacid_Dehalogenase"/>
    <property type="match status" value="1"/>
</dbReference>
<keyword evidence="7" id="KW-0472">Membrane</keyword>
<keyword evidence="10" id="KW-1003">Cell membrane</keyword>
<name>A0A7I8DYV6_9FIRM</name>
<evidence type="ECO:0000256" key="5">
    <source>
        <dbReference type="ARBA" id="ARBA00022967"/>
    </source>
</evidence>
<keyword evidence="5" id="KW-1278">Translocase</keyword>
<reference evidence="13" key="1">
    <citation type="submission" date="2020-09" db="EMBL/GenBank/DDBJ databases">
        <title>Complete genome sequencing of Faecalibacillus intestinalis strain 14EGH31.</title>
        <authorList>
            <person name="Sakamoto M."/>
            <person name="Murakami T."/>
            <person name="Mori H."/>
        </authorList>
    </citation>
    <scope>NUCLEOTIDE SEQUENCE [LARGE SCALE GENOMIC DNA]</scope>
    <source>
        <strain evidence="13">14EGH31</strain>
    </source>
</reference>
<evidence type="ECO:0000256" key="8">
    <source>
        <dbReference type="ARBA" id="ARBA00039103"/>
    </source>
</evidence>
<comment type="catalytic activity">
    <reaction evidence="9">
        <text>Cd(2+)(in) + ATP + H2O = Cd(2+)(out) + ADP + phosphate + H(+)</text>
        <dbReference type="Rhea" id="RHEA:12132"/>
        <dbReference type="ChEBI" id="CHEBI:15377"/>
        <dbReference type="ChEBI" id="CHEBI:15378"/>
        <dbReference type="ChEBI" id="CHEBI:30616"/>
        <dbReference type="ChEBI" id="CHEBI:43474"/>
        <dbReference type="ChEBI" id="CHEBI:48775"/>
        <dbReference type="ChEBI" id="CHEBI:456216"/>
        <dbReference type="EC" id="7.2.2.21"/>
    </reaction>
</comment>
<gene>
    <name evidence="12" type="ORF">Fi14EGH31_09480</name>
</gene>
<dbReference type="InterPro" id="IPR027256">
    <property type="entry name" value="P-typ_ATPase_IB"/>
</dbReference>
<evidence type="ECO:0000256" key="3">
    <source>
        <dbReference type="ARBA" id="ARBA00022539"/>
    </source>
</evidence>
<dbReference type="InterPro" id="IPR001757">
    <property type="entry name" value="P_typ_ATPase"/>
</dbReference>
<dbReference type="AlphaFoldDB" id="A0A7I8DYV6"/>
<dbReference type="Gene3D" id="3.40.50.1000">
    <property type="entry name" value="HAD superfamily/HAD-like"/>
    <property type="match status" value="1"/>
</dbReference>
<dbReference type="SUPFAM" id="SSF81660">
    <property type="entry name" value="Metal cation-transporting ATPase, ATP-binding domain N"/>
    <property type="match status" value="1"/>
</dbReference>
<dbReference type="InterPro" id="IPR023299">
    <property type="entry name" value="ATPase_P-typ_cyto_dom_N"/>
</dbReference>
<keyword evidence="3" id="KW-0104">Cadmium</keyword>
<keyword evidence="10" id="KW-0067">ATP-binding</keyword>
<sequence>MMSNFKIVHEIDGRLRVRFGQYAFTSGQATILKSDFLNLEYVRYVEAHYKNGSLLLVFDENYKNEVFDYLNNYDLSDLQNREIPENCSQNLQVLDQSFKHELIKIFARRYAVKFFLPNVVGKGIVIYKALAYFKAGLSSLGNRRIDVPVLDATSIGVSLLRKEFNTASNIMLMLKISELLEDYTRQKVTLQLGDSLMSKFDKVWIYEDGQEQEIAMSDLKQGQVVIVQTGSMVPIDGEIVDGEAMVNESSFTGEPLSKRVTLNDTVYAGTLIEEGKIFVKVRNLQDDSRIVKIIDMIDTNESLKASIQSRAEHMADAIVPYSFLGFFGVWALTRNLTRATSLLLVDYSCAIRLSTSISVISAMQEASMHNVLVKGGKHLESMKDANVIVFDKTGTLTHAKPVVLDVVPLQDYTREEVLKIAACLEEHFPHSVANAIVHQAEVENLKHREEHAEVKYVIAHGISTSLNGEDVIIGSSHFVFEDEGVEMTQEIKDLISSLESKGSSSLIYLAIAKKLAGIISIYDPLKPEAKEVVQELRDIGFDKVIMLTGDSPNCAKAIAKQLNLDDFRAGVLPEDKASYIESLKKEGNTVVMVGDGINDTPALSMADVSISLQDSSDIARELADITLVSNSLNDIVALRMISEGLFKRIHSQYRLIVGLNTSFIVLGALGLLTPQMLAMLHNGSTFLIASGSTRSLLH</sequence>
<accession>A0A7I8DYV6</accession>
<keyword evidence="6" id="KW-1133">Transmembrane helix</keyword>
<evidence type="ECO:0000256" key="7">
    <source>
        <dbReference type="ARBA" id="ARBA00023136"/>
    </source>
</evidence>
<dbReference type="InterPro" id="IPR044492">
    <property type="entry name" value="P_typ_ATPase_HD_dom"/>
</dbReference>
<dbReference type="InterPro" id="IPR051014">
    <property type="entry name" value="Cation_Transport_ATPase_IB"/>
</dbReference>
<dbReference type="InterPro" id="IPR018303">
    <property type="entry name" value="ATPase_P-typ_P_site"/>
</dbReference>
<evidence type="ECO:0000256" key="1">
    <source>
        <dbReference type="ARBA" id="ARBA00004141"/>
    </source>
</evidence>
<evidence type="ECO:0000256" key="9">
    <source>
        <dbReference type="ARBA" id="ARBA00049338"/>
    </source>
</evidence>
<dbReference type="Gene3D" id="3.40.1110.10">
    <property type="entry name" value="Calcium-transporting ATPase, cytoplasmic domain N"/>
    <property type="match status" value="1"/>
</dbReference>
<dbReference type="EMBL" id="AP024085">
    <property type="protein sequence ID" value="BCL57236.1"/>
    <property type="molecule type" value="Genomic_DNA"/>
</dbReference>
<dbReference type="PRINTS" id="PR00119">
    <property type="entry name" value="CATATPASE"/>
</dbReference>
<comment type="similarity">
    <text evidence="2 10">Belongs to the cation transport ATPase (P-type) (TC 3.A.3) family. Type IB subfamily.</text>
</comment>
<dbReference type="EC" id="7.2.2.21" evidence="8"/>
<dbReference type="NCBIfam" id="TIGR01494">
    <property type="entry name" value="ATPase_P-type"/>
    <property type="match status" value="1"/>
</dbReference>
<dbReference type="GeneID" id="70579381"/>
<dbReference type="Proteomes" id="UP000593842">
    <property type="component" value="Chromosome"/>
</dbReference>
<evidence type="ECO:0000256" key="10">
    <source>
        <dbReference type="RuleBase" id="RU362081"/>
    </source>
</evidence>
<dbReference type="SUPFAM" id="SSF56784">
    <property type="entry name" value="HAD-like"/>
    <property type="match status" value="1"/>
</dbReference>
<dbReference type="InterPro" id="IPR059000">
    <property type="entry name" value="ATPase_P-type_domA"/>
</dbReference>
<dbReference type="GO" id="GO:0016887">
    <property type="term" value="F:ATP hydrolysis activity"/>
    <property type="evidence" value="ECO:0007669"/>
    <property type="project" value="InterPro"/>
</dbReference>
<dbReference type="PROSITE" id="PS00154">
    <property type="entry name" value="ATPASE_E1_E2"/>
    <property type="match status" value="1"/>
</dbReference>
<comment type="subcellular location">
    <subcellularLocation>
        <location evidence="10">Cell membrane</location>
    </subcellularLocation>
    <subcellularLocation>
        <location evidence="1">Membrane</location>
        <topology evidence="1">Multi-pass membrane protein</topology>
    </subcellularLocation>
</comment>
<dbReference type="Gene3D" id="2.70.150.10">
    <property type="entry name" value="Calcium-transporting ATPase, cytoplasmic transduction domain A"/>
    <property type="match status" value="1"/>
</dbReference>
<dbReference type="GO" id="GO:0046872">
    <property type="term" value="F:metal ion binding"/>
    <property type="evidence" value="ECO:0007669"/>
    <property type="project" value="UniProtKB-KW"/>
</dbReference>
<keyword evidence="4" id="KW-0812">Transmembrane</keyword>
<evidence type="ECO:0000259" key="11">
    <source>
        <dbReference type="Pfam" id="PF00122"/>
    </source>
</evidence>
<dbReference type="GO" id="GO:0005524">
    <property type="term" value="F:ATP binding"/>
    <property type="evidence" value="ECO:0007669"/>
    <property type="project" value="UniProtKB-UniRule"/>
</dbReference>
<dbReference type="Pfam" id="PF00122">
    <property type="entry name" value="E1-E2_ATPase"/>
    <property type="match status" value="1"/>
</dbReference>
<feature type="domain" description="P-type ATPase A" evidence="11">
    <location>
        <begin position="201"/>
        <end position="297"/>
    </location>
</feature>
<dbReference type="PANTHER" id="PTHR48085">
    <property type="entry name" value="CADMIUM/ZINC-TRANSPORTING ATPASE HMA2-RELATED"/>
    <property type="match status" value="1"/>
</dbReference>
<evidence type="ECO:0000256" key="4">
    <source>
        <dbReference type="ARBA" id="ARBA00022692"/>
    </source>
</evidence>
<dbReference type="PANTHER" id="PTHR48085:SF5">
    <property type="entry name" value="CADMIUM_ZINC-TRANSPORTING ATPASE HMA4-RELATED"/>
    <property type="match status" value="1"/>
</dbReference>
<keyword evidence="10" id="KW-0479">Metal-binding</keyword>
<evidence type="ECO:0000256" key="6">
    <source>
        <dbReference type="ARBA" id="ARBA00022989"/>
    </source>
</evidence>